<dbReference type="Proteomes" id="UP000828048">
    <property type="component" value="Chromosome 11"/>
</dbReference>
<evidence type="ECO:0000313" key="2">
    <source>
        <dbReference type="Proteomes" id="UP000828048"/>
    </source>
</evidence>
<reference evidence="1 2" key="1">
    <citation type="journal article" date="2021" name="Hortic Res">
        <title>High-quality reference genome and annotation aids understanding of berry development for evergreen blueberry (Vaccinium darrowii).</title>
        <authorList>
            <person name="Yu J."/>
            <person name="Hulse-Kemp A.M."/>
            <person name="Babiker E."/>
            <person name="Staton M."/>
        </authorList>
    </citation>
    <scope>NUCLEOTIDE SEQUENCE [LARGE SCALE GENOMIC DNA]</scope>
    <source>
        <strain evidence="2">cv. NJ 8807/NJ 8810</strain>
        <tissue evidence="1">Young leaf</tissue>
    </source>
</reference>
<accession>A0ACB7YNE8</accession>
<name>A0ACB7YNE8_9ERIC</name>
<proteinExistence type="predicted"/>
<organism evidence="1 2">
    <name type="scientific">Vaccinium darrowii</name>
    <dbReference type="NCBI Taxonomy" id="229202"/>
    <lineage>
        <taxon>Eukaryota</taxon>
        <taxon>Viridiplantae</taxon>
        <taxon>Streptophyta</taxon>
        <taxon>Embryophyta</taxon>
        <taxon>Tracheophyta</taxon>
        <taxon>Spermatophyta</taxon>
        <taxon>Magnoliopsida</taxon>
        <taxon>eudicotyledons</taxon>
        <taxon>Gunneridae</taxon>
        <taxon>Pentapetalae</taxon>
        <taxon>asterids</taxon>
        <taxon>Ericales</taxon>
        <taxon>Ericaceae</taxon>
        <taxon>Vaccinioideae</taxon>
        <taxon>Vaccinieae</taxon>
        <taxon>Vaccinium</taxon>
    </lineage>
</organism>
<protein>
    <submittedName>
        <fullName evidence="1">Uncharacterized protein</fullName>
    </submittedName>
</protein>
<evidence type="ECO:0000313" key="1">
    <source>
        <dbReference type="EMBL" id="KAH7854659.1"/>
    </source>
</evidence>
<comment type="caution">
    <text evidence="1">The sequence shown here is derived from an EMBL/GenBank/DDBJ whole genome shotgun (WGS) entry which is preliminary data.</text>
</comment>
<gene>
    <name evidence="1" type="ORF">Vadar_016537</name>
</gene>
<sequence length="446" mass="49032">MMKSEDAQLSKENSDIEINNTVLVASRSTTQSTNNLAPVMSQSQPQMFHQGFQTAGYGSGNQSVTQQQVGSHAGYGSENQSVTQQEVGSQQQYFPNSNSSRNFNRGKGGRKFHCDICGRNNHSTNYCYYRQNGTGYQWRGLSNMPQVFSPMYAPQGMQGIPGMPMIQNLSPQFNNSSQGQNGFKASGSSVQTVPTFVPSAPSMLTQSTPVPTAFAGFTGQSSMSYVPCFVPSVYTPGNVSGGEMITIDPYSETSANSGSGSQPCVPLTTFDDIEISLPIISPQCQSPVVTPTNSCQYSSYQHSSIPVPVSVPPYSTASFPVSIPVDNNAPPLPPLLGPAPLLLRNPTGNVHRQPPAERDYSRRWWWRRCCRGLSHWWRHEFCGYGRTGRRGRRHVARVVPTVDYLEGEGVVIKALDMHLGWAVVVTLIKHHQKFFQPIRNSCEILF</sequence>
<dbReference type="EMBL" id="CM037161">
    <property type="protein sequence ID" value="KAH7854659.1"/>
    <property type="molecule type" value="Genomic_DNA"/>
</dbReference>
<keyword evidence="2" id="KW-1185">Reference proteome</keyword>